<keyword evidence="1" id="KW-1133">Transmembrane helix</keyword>
<feature type="transmembrane region" description="Helical" evidence="1">
    <location>
        <begin position="6"/>
        <end position="24"/>
    </location>
</feature>
<protein>
    <submittedName>
        <fullName evidence="2">Blast:Hippocampus abundant transcript 1 protein</fullName>
    </submittedName>
</protein>
<organism evidence="2 3">
    <name type="scientific">Drosophila guanche</name>
    <name type="common">Fruit fly</name>
    <dbReference type="NCBI Taxonomy" id="7266"/>
    <lineage>
        <taxon>Eukaryota</taxon>
        <taxon>Metazoa</taxon>
        <taxon>Ecdysozoa</taxon>
        <taxon>Arthropoda</taxon>
        <taxon>Hexapoda</taxon>
        <taxon>Insecta</taxon>
        <taxon>Pterygota</taxon>
        <taxon>Neoptera</taxon>
        <taxon>Endopterygota</taxon>
        <taxon>Diptera</taxon>
        <taxon>Brachycera</taxon>
        <taxon>Muscomorpha</taxon>
        <taxon>Ephydroidea</taxon>
        <taxon>Drosophilidae</taxon>
        <taxon>Drosophila</taxon>
        <taxon>Sophophora</taxon>
    </lineage>
</organism>
<evidence type="ECO:0000313" key="3">
    <source>
        <dbReference type="Proteomes" id="UP000268350"/>
    </source>
</evidence>
<dbReference type="Gene3D" id="1.20.1250.20">
    <property type="entry name" value="MFS general substrate transporter like domains"/>
    <property type="match status" value="1"/>
</dbReference>
<feature type="transmembrane region" description="Helical" evidence="1">
    <location>
        <begin position="78"/>
        <end position="99"/>
    </location>
</feature>
<keyword evidence="1" id="KW-0812">Transmembrane</keyword>
<dbReference type="AlphaFoldDB" id="A0A3B0K0F4"/>
<reference evidence="3" key="1">
    <citation type="submission" date="2018-01" db="EMBL/GenBank/DDBJ databases">
        <authorList>
            <person name="Alioto T."/>
            <person name="Alioto T."/>
        </authorList>
    </citation>
    <scope>NUCLEOTIDE SEQUENCE [LARGE SCALE GENOMIC DNA]</scope>
</reference>
<sequence length="119" mass="12458">MAGLVAALGSISFPALCAYASIYYDSESQAAVQGMIIGLSSLCNGLGPAVFGITFYLSDMVQSDGLPANKDNFQQHTVAAPFMFGAFCVLIAILVAIVMPSGQESKGKKPNFSKIQDVI</sequence>
<proteinExistence type="predicted"/>
<dbReference type="EMBL" id="OUUW01000002">
    <property type="protein sequence ID" value="SPP76838.1"/>
    <property type="molecule type" value="Genomic_DNA"/>
</dbReference>
<keyword evidence="1" id="KW-0472">Membrane</keyword>
<evidence type="ECO:0000256" key="1">
    <source>
        <dbReference type="SAM" id="Phobius"/>
    </source>
</evidence>
<gene>
    <name evidence="2" type="ORF">DGUA_6G007437</name>
</gene>
<evidence type="ECO:0000313" key="2">
    <source>
        <dbReference type="EMBL" id="SPP76838.1"/>
    </source>
</evidence>
<feature type="transmembrane region" description="Helical" evidence="1">
    <location>
        <begin position="36"/>
        <end position="58"/>
    </location>
</feature>
<dbReference type="Proteomes" id="UP000268350">
    <property type="component" value="Unassembled WGS sequence"/>
</dbReference>
<accession>A0A3B0K0F4</accession>
<name>A0A3B0K0F4_DROGU</name>
<dbReference type="SUPFAM" id="SSF103473">
    <property type="entry name" value="MFS general substrate transporter"/>
    <property type="match status" value="1"/>
</dbReference>
<dbReference type="InterPro" id="IPR036259">
    <property type="entry name" value="MFS_trans_sf"/>
</dbReference>
<dbReference type="OrthoDB" id="419616at2759"/>
<keyword evidence="3" id="KW-1185">Reference proteome</keyword>